<dbReference type="Proteomes" id="UP000295172">
    <property type="component" value="Unassembled WGS sequence"/>
</dbReference>
<dbReference type="Gene3D" id="2.60.120.200">
    <property type="match status" value="1"/>
</dbReference>
<protein>
    <recommendedName>
        <fullName evidence="4">MAM domain-containing protein</fullName>
    </recommendedName>
</protein>
<keyword evidence="3" id="KW-1185">Reference proteome</keyword>
<evidence type="ECO:0000313" key="3">
    <source>
        <dbReference type="Proteomes" id="UP000295172"/>
    </source>
</evidence>
<dbReference type="InterPro" id="IPR013320">
    <property type="entry name" value="ConA-like_dom_sf"/>
</dbReference>
<gene>
    <name evidence="2" type="ORF">E1218_30570</name>
</gene>
<dbReference type="EMBL" id="SMKR01000187">
    <property type="protein sequence ID" value="TDD15974.1"/>
    <property type="molecule type" value="Genomic_DNA"/>
</dbReference>
<accession>A0A4R4WHZ9</accession>
<evidence type="ECO:0000256" key="1">
    <source>
        <dbReference type="SAM" id="MobiDB-lite"/>
    </source>
</evidence>
<dbReference type="SUPFAM" id="SSF49899">
    <property type="entry name" value="Concanavalin A-like lectins/glucanases"/>
    <property type="match status" value="1"/>
</dbReference>
<evidence type="ECO:0008006" key="4">
    <source>
        <dbReference type="Google" id="ProtNLM"/>
    </source>
</evidence>
<sequence>MDATGGVGNDVRFDFASVAIFDDGRVAVSFLDSTTTSPSTTNPDRKGPAVAIEGATTLGAKLRPEPELTPELGTPYAAFDFESGNQDWTTGGTPTWTRSAPGAGTDGTDDPNGTAFAMAGPTQYVDNADATLESPLITAPAGPAVLAFQLKTDTEQGFDTMSAQWSADGTTWEPIATFSGRNTGYPSWQQVTLGFTSPAGQIRVRFQFTSDLACSALTPACGEFTGVHVDNVIVGSQATKN</sequence>
<evidence type="ECO:0000313" key="2">
    <source>
        <dbReference type="EMBL" id="TDD15974.1"/>
    </source>
</evidence>
<reference evidence="2 3" key="1">
    <citation type="submission" date="2019-02" db="EMBL/GenBank/DDBJ databases">
        <title>Draft genome sequences of novel Actinobacteria.</title>
        <authorList>
            <person name="Sahin N."/>
            <person name="Ay H."/>
            <person name="Saygin H."/>
        </authorList>
    </citation>
    <scope>NUCLEOTIDE SEQUENCE [LARGE SCALE GENOMIC DNA]</scope>
    <source>
        <strain evidence="2 3">16K104</strain>
    </source>
</reference>
<feature type="compositionally biased region" description="Polar residues" evidence="1">
    <location>
        <begin position="83"/>
        <end position="98"/>
    </location>
</feature>
<dbReference type="AlphaFoldDB" id="A0A4R4WHZ9"/>
<dbReference type="OrthoDB" id="158862at2"/>
<feature type="region of interest" description="Disordered" evidence="1">
    <location>
        <begin position="83"/>
        <end position="109"/>
    </location>
</feature>
<comment type="caution">
    <text evidence="2">The sequence shown here is derived from an EMBL/GenBank/DDBJ whole genome shotgun (WGS) entry which is preliminary data.</text>
</comment>
<proteinExistence type="predicted"/>
<name>A0A4R4WHZ9_9ACTN</name>
<organism evidence="2 3">
    <name type="scientific">Kribbella turkmenica</name>
    <dbReference type="NCBI Taxonomy" id="2530375"/>
    <lineage>
        <taxon>Bacteria</taxon>
        <taxon>Bacillati</taxon>
        <taxon>Actinomycetota</taxon>
        <taxon>Actinomycetes</taxon>
        <taxon>Propionibacteriales</taxon>
        <taxon>Kribbellaceae</taxon>
        <taxon>Kribbella</taxon>
    </lineage>
</organism>
<dbReference type="RefSeq" id="WP_132326523.1">
    <property type="nucleotide sequence ID" value="NZ_SMKR01000187.1"/>
</dbReference>